<feature type="domain" description="SMP-30/Gluconolactonase/LRE-like region" evidence="2">
    <location>
        <begin position="50"/>
        <end position="254"/>
    </location>
</feature>
<evidence type="ECO:0000259" key="2">
    <source>
        <dbReference type="Pfam" id="PF08450"/>
    </source>
</evidence>
<dbReference type="RefSeq" id="WP_356957586.1">
    <property type="nucleotide sequence ID" value="NZ_JBEYBD010000010.1"/>
</dbReference>
<dbReference type="InterPro" id="IPR053224">
    <property type="entry name" value="Sensory_adhesion_molecule"/>
</dbReference>
<accession>A0ABV2WUN1</accession>
<gene>
    <name evidence="3" type="ORF">ABZ510_22235</name>
</gene>
<dbReference type="PROSITE" id="PS51257">
    <property type="entry name" value="PROKAR_LIPOPROTEIN"/>
    <property type="match status" value="1"/>
</dbReference>
<dbReference type="InterPro" id="IPR006311">
    <property type="entry name" value="TAT_signal"/>
</dbReference>
<dbReference type="InterPro" id="IPR013658">
    <property type="entry name" value="SGL"/>
</dbReference>
<dbReference type="Pfam" id="PF08450">
    <property type="entry name" value="SGL"/>
    <property type="match status" value="1"/>
</dbReference>
<dbReference type="PANTHER" id="PTHR31460:SF3">
    <property type="entry name" value="MESOCENTIN"/>
    <property type="match status" value="1"/>
</dbReference>
<dbReference type="EMBL" id="JBEYBF010000016">
    <property type="protein sequence ID" value="MEU1954573.1"/>
    <property type="molecule type" value="Genomic_DNA"/>
</dbReference>
<organism evidence="3 4">
    <name type="scientific">Nocardia rhamnosiphila</name>
    <dbReference type="NCBI Taxonomy" id="426716"/>
    <lineage>
        <taxon>Bacteria</taxon>
        <taxon>Bacillati</taxon>
        <taxon>Actinomycetota</taxon>
        <taxon>Actinomycetes</taxon>
        <taxon>Mycobacteriales</taxon>
        <taxon>Nocardiaceae</taxon>
        <taxon>Nocardia</taxon>
    </lineage>
</organism>
<evidence type="ECO:0000256" key="1">
    <source>
        <dbReference type="SAM" id="SignalP"/>
    </source>
</evidence>
<keyword evidence="4" id="KW-1185">Reference proteome</keyword>
<evidence type="ECO:0000313" key="3">
    <source>
        <dbReference type="EMBL" id="MEU1954573.1"/>
    </source>
</evidence>
<dbReference type="PROSITE" id="PS51318">
    <property type="entry name" value="TAT"/>
    <property type="match status" value="1"/>
</dbReference>
<name>A0ABV2WUN1_9NOCA</name>
<dbReference type="InterPro" id="IPR011042">
    <property type="entry name" value="6-blade_b-propeller_TolB-like"/>
</dbReference>
<feature type="chain" id="PRO_5045532500" evidence="1">
    <location>
        <begin position="24"/>
        <end position="334"/>
    </location>
</feature>
<evidence type="ECO:0000313" key="4">
    <source>
        <dbReference type="Proteomes" id="UP001550628"/>
    </source>
</evidence>
<proteinExistence type="predicted"/>
<feature type="signal peptide" evidence="1">
    <location>
        <begin position="1"/>
        <end position="23"/>
    </location>
</feature>
<dbReference type="Proteomes" id="UP001550628">
    <property type="component" value="Unassembled WGS sequence"/>
</dbReference>
<comment type="caution">
    <text evidence="3">The sequence shown here is derived from an EMBL/GenBank/DDBJ whole genome shotgun (WGS) entry which is preliminary data.</text>
</comment>
<sequence length="334" mass="35185">MSRTTRRCWSTTVLAAAAGLVLAGCGRPAEPAPAPRIDTAFELPGARVYPEGVAVDEHTGDVYVGSYADGTIYRNTVGATRAEVFLPPGTDGRRTANGLRIDRAGRLWVLDSTAGAAVYDLGSRRLRARFDVPGTGDRFVNDIAFGPDGTAYLTDSRRHLIYQVTPADLDRALTGDGHGELGRAFDLASALEPHGPDAYTLNGIVTDPTGAYLLTADTTGGDLYRVALTPGPTPIRRVNLVGGELTLADGLDLDGTTLRAAHNTDDIVSTWTLSDTGDTATRTAEYHDDALGVPTTLVHDRDRVLVVASQFDKGGPLGTGTPTAPFRVLAVTGL</sequence>
<reference evidence="3 4" key="1">
    <citation type="submission" date="2024-06" db="EMBL/GenBank/DDBJ databases">
        <title>The Natural Products Discovery Center: Release of the First 8490 Sequenced Strains for Exploring Actinobacteria Biosynthetic Diversity.</title>
        <authorList>
            <person name="Kalkreuter E."/>
            <person name="Kautsar S.A."/>
            <person name="Yang D."/>
            <person name="Bader C.D."/>
            <person name="Teijaro C.N."/>
            <person name="Fluegel L."/>
            <person name="Davis C.M."/>
            <person name="Simpson J.R."/>
            <person name="Lauterbach L."/>
            <person name="Steele A.D."/>
            <person name="Gui C."/>
            <person name="Meng S."/>
            <person name="Li G."/>
            <person name="Viehrig K."/>
            <person name="Ye F."/>
            <person name="Su P."/>
            <person name="Kiefer A.F."/>
            <person name="Nichols A."/>
            <person name="Cepeda A.J."/>
            <person name="Yan W."/>
            <person name="Fan B."/>
            <person name="Jiang Y."/>
            <person name="Adhikari A."/>
            <person name="Zheng C.-J."/>
            <person name="Schuster L."/>
            <person name="Cowan T.M."/>
            <person name="Smanski M.J."/>
            <person name="Chevrette M.G."/>
            <person name="De Carvalho L.P.S."/>
            <person name="Shen B."/>
        </authorList>
    </citation>
    <scope>NUCLEOTIDE SEQUENCE [LARGE SCALE GENOMIC DNA]</scope>
    <source>
        <strain evidence="3 4">NPDC019708</strain>
    </source>
</reference>
<dbReference type="Gene3D" id="2.120.10.30">
    <property type="entry name" value="TolB, C-terminal domain"/>
    <property type="match status" value="1"/>
</dbReference>
<keyword evidence="1" id="KW-0732">Signal</keyword>
<dbReference type="SUPFAM" id="SSF63829">
    <property type="entry name" value="Calcium-dependent phosphotriesterase"/>
    <property type="match status" value="1"/>
</dbReference>
<protein>
    <submittedName>
        <fullName evidence="3">SMP-30/gluconolactonase/LRE family protein</fullName>
    </submittedName>
</protein>
<dbReference type="PANTHER" id="PTHR31460">
    <property type="match status" value="1"/>
</dbReference>